<sequence length="367" mass="42295">MKGQRMRSYLSYMLATGLILLPLGGCLQTKVIDNLDYITAVAYDWENEKYIRGTVAVPFYLPDRSVKNATYQEVTQLSKEMREKMNKLTPNPLVSGKLEVGLFGTEMARKKGIMDVLDSWQRDPFIGRRAYLAVVDGNAGDLLLKAIKKKEIGESIAKLIQHNIEHGRIPDTNFHHFINVYYRENGDPWLPLLTLEQRKPMLKGMALFKKGKMKGKIETIQEMAIFTFMHWDRTESTGVKFVTKKGVMGFLRVTEIHRKIKVVQSGNMPSVHVKLDIHGNLEEIHGVRQATDKVIPELEHLVEKELQYQGQKLIQKLQRWNVDPLGYSEAARIHDRHFDAKAWSKQYPHIKVKITCRVHIDEYGIVD</sequence>
<comment type="similarity">
    <text evidence="2">Belongs to the GerABKC lipoprotein family.</text>
</comment>
<dbReference type="RefSeq" id="WP_176391877.1">
    <property type="nucleotide sequence ID" value="NZ_FPAA01000002.1"/>
</dbReference>
<keyword evidence="4" id="KW-0732">Signal</keyword>
<evidence type="ECO:0000256" key="1">
    <source>
        <dbReference type="ARBA" id="ARBA00004635"/>
    </source>
</evidence>
<dbReference type="InterPro" id="IPR057336">
    <property type="entry name" value="GerAC_N"/>
</dbReference>
<evidence type="ECO:0000256" key="4">
    <source>
        <dbReference type="ARBA" id="ARBA00022729"/>
    </source>
</evidence>
<dbReference type="InterPro" id="IPR038501">
    <property type="entry name" value="Spore_GerAC_C_sf"/>
</dbReference>
<proteinExistence type="inferred from homology"/>
<dbReference type="GO" id="GO:0016020">
    <property type="term" value="C:membrane"/>
    <property type="evidence" value="ECO:0007669"/>
    <property type="project" value="UniProtKB-SubCell"/>
</dbReference>
<evidence type="ECO:0000313" key="10">
    <source>
        <dbReference type="EMBL" id="SFS47159.1"/>
    </source>
</evidence>
<feature type="domain" description="Spore germination GerAC-like C-terminal" evidence="8">
    <location>
        <begin position="203"/>
        <end position="364"/>
    </location>
</feature>
<keyword evidence="5" id="KW-0472">Membrane</keyword>
<keyword evidence="7" id="KW-0449">Lipoprotein</keyword>
<dbReference type="AlphaFoldDB" id="A0A1I6Q3T8"/>
<dbReference type="Gene3D" id="3.30.300.210">
    <property type="entry name" value="Nutrient germinant receptor protein C, domain 3"/>
    <property type="match status" value="1"/>
</dbReference>
<dbReference type="PANTHER" id="PTHR35789:SF1">
    <property type="entry name" value="SPORE GERMINATION PROTEIN B3"/>
    <property type="match status" value="1"/>
</dbReference>
<evidence type="ECO:0000259" key="9">
    <source>
        <dbReference type="Pfam" id="PF25198"/>
    </source>
</evidence>
<evidence type="ECO:0000256" key="5">
    <source>
        <dbReference type="ARBA" id="ARBA00023136"/>
    </source>
</evidence>
<keyword evidence="11" id="KW-1185">Reference proteome</keyword>
<gene>
    <name evidence="10" type="ORF">SAMN05444972_102322</name>
</gene>
<dbReference type="Pfam" id="PF25198">
    <property type="entry name" value="Spore_GerAC_N"/>
    <property type="match status" value="1"/>
</dbReference>
<evidence type="ECO:0000256" key="2">
    <source>
        <dbReference type="ARBA" id="ARBA00007886"/>
    </source>
</evidence>
<evidence type="ECO:0000256" key="7">
    <source>
        <dbReference type="ARBA" id="ARBA00023288"/>
    </source>
</evidence>
<dbReference type="Pfam" id="PF05504">
    <property type="entry name" value="Spore_GerAC"/>
    <property type="match status" value="1"/>
</dbReference>
<feature type="domain" description="Spore germination protein N-terminal" evidence="9">
    <location>
        <begin position="30"/>
        <end position="194"/>
    </location>
</feature>
<protein>
    <submittedName>
        <fullName evidence="10">Spore germination protein</fullName>
    </submittedName>
</protein>
<keyword evidence="3" id="KW-0309">Germination</keyword>
<evidence type="ECO:0000256" key="3">
    <source>
        <dbReference type="ARBA" id="ARBA00022544"/>
    </source>
</evidence>
<comment type="subcellular location">
    <subcellularLocation>
        <location evidence="1">Membrane</location>
        <topology evidence="1">Lipid-anchor</topology>
    </subcellularLocation>
</comment>
<name>A0A1I6Q3T8_9BACL</name>
<dbReference type="NCBIfam" id="TIGR02887">
    <property type="entry name" value="spore_ger_x_C"/>
    <property type="match status" value="1"/>
</dbReference>
<evidence type="ECO:0000259" key="8">
    <source>
        <dbReference type="Pfam" id="PF05504"/>
    </source>
</evidence>
<evidence type="ECO:0000313" key="11">
    <source>
        <dbReference type="Proteomes" id="UP000198660"/>
    </source>
</evidence>
<dbReference type="Proteomes" id="UP000198660">
    <property type="component" value="Unassembled WGS sequence"/>
</dbReference>
<organism evidence="10 11">
    <name type="scientific">Marininema halotolerans</name>
    <dbReference type="NCBI Taxonomy" id="1155944"/>
    <lineage>
        <taxon>Bacteria</taxon>
        <taxon>Bacillati</taxon>
        <taxon>Bacillota</taxon>
        <taxon>Bacilli</taxon>
        <taxon>Bacillales</taxon>
        <taxon>Thermoactinomycetaceae</taxon>
        <taxon>Marininema</taxon>
    </lineage>
</organism>
<dbReference type="InterPro" id="IPR046953">
    <property type="entry name" value="Spore_GerAC-like_C"/>
</dbReference>
<dbReference type="EMBL" id="FPAA01000002">
    <property type="protein sequence ID" value="SFS47159.1"/>
    <property type="molecule type" value="Genomic_DNA"/>
</dbReference>
<reference evidence="11" key="1">
    <citation type="submission" date="2016-10" db="EMBL/GenBank/DDBJ databases">
        <authorList>
            <person name="Varghese N."/>
            <person name="Submissions S."/>
        </authorList>
    </citation>
    <scope>NUCLEOTIDE SEQUENCE [LARGE SCALE GENOMIC DNA]</scope>
    <source>
        <strain evidence="11">DSM 45789</strain>
    </source>
</reference>
<keyword evidence="6" id="KW-0564">Palmitate</keyword>
<dbReference type="PANTHER" id="PTHR35789">
    <property type="entry name" value="SPORE GERMINATION PROTEIN B3"/>
    <property type="match status" value="1"/>
</dbReference>
<dbReference type="InterPro" id="IPR008844">
    <property type="entry name" value="Spore_GerAC-like"/>
</dbReference>
<dbReference type="GO" id="GO:0009847">
    <property type="term" value="P:spore germination"/>
    <property type="evidence" value="ECO:0007669"/>
    <property type="project" value="InterPro"/>
</dbReference>
<evidence type="ECO:0000256" key="6">
    <source>
        <dbReference type="ARBA" id="ARBA00023139"/>
    </source>
</evidence>
<accession>A0A1I6Q3T8</accession>